<keyword evidence="1" id="KW-1133">Transmembrane helix</keyword>
<keyword evidence="1" id="KW-0472">Membrane</keyword>
<feature type="transmembrane region" description="Helical" evidence="1">
    <location>
        <begin position="120"/>
        <end position="139"/>
    </location>
</feature>
<dbReference type="SUPFAM" id="SSF103473">
    <property type="entry name" value="MFS general substrate transporter"/>
    <property type="match status" value="1"/>
</dbReference>
<keyword evidence="1" id="KW-0812">Transmembrane</keyword>
<feature type="transmembrane region" description="Helical" evidence="1">
    <location>
        <begin position="145"/>
        <end position="165"/>
    </location>
</feature>
<reference evidence="2 3" key="1">
    <citation type="journal article" date="2019" name="Emerg. Microbes Infect.">
        <title>Comprehensive subspecies identification of 175 nontuberculous mycobacteria species based on 7547 genomic profiles.</title>
        <authorList>
            <person name="Matsumoto Y."/>
            <person name="Kinjo T."/>
            <person name="Motooka D."/>
            <person name="Nabeya D."/>
            <person name="Jung N."/>
            <person name="Uechi K."/>
            <person name="Horii T."/>
            <person name="Iida T."/>
            <person name="Fujita J."/>
            <person name="Nakamura S."/>
        </authorList>
    </citation>
    <scope>NUCLEOTIDE SEQUENCE [LARGE SCALE GENOMIC DNA]</scope>
    <source>
        <strain evidence="2 3">JCM 17783</strain>
    </source>
</reference>
<protein>
    <recommendedName>
        <fullName evidence="4">MFS transporter</fullName>
    </recommendedName>
</protein>
<keyword evidence="3" id="KW-1185">Reference proteome</keyword>
<evidence type="ECO:0000256" key="1">
    <source>
        <dbReference type="SAM" id="Phobius"/>
    </source>
</evidence>
<dbReference type="AlphaFoldDB" id="A0A7I7QHD5"/>
<name>A0A7I7QHD5_9MYCO</name>
<dbReference type="InterPro" id="IPR036259">
    <property type="entry name" value="MFS_trans_sf"/>
</dbReference>
<evidence type="ECO:0000313" key="3">
    <source>
        <dbReference type="Proteomes" id="UP000467130"/>
    </source>
</evidence>
<feature type="transmembrane region" description="Helical" evidence="1">
    <location>
        <begin position="57"/>
        <end position="75"/>
    </location>
</feature>
<sequence>MAVWVFSSASVAMVTMAARIGERYSGPWVPGIAAAVTLGSGAVIQLIARRMNAGPQAGVAGATLAAIGFLLAAAGGPAPSMPLFLVTALLLGCGYGLCLRDGLSDVESMAPAEIRGILTGLFYIGAYLGFALPVVLIVFRPFAGVTAPLLVLAGLAATSAVFRVVHITADQRPCEAVTA</sequence>
<dbReference type="EMBL" id="AP022587">
    <property type="protein sequence ID" value="BBY25661.1"/>
    <property type="molecule type" value="Genomic_DNA"/>
</dbReference>
<accession>A0A7I7QHD5</accession>
<gene>
    <name evidence="2" type="ORF">MSTO_58660</name>
</gene>
<dbReference type="KEGG" id="msto:MSTO_58660"/>
<organism evidence="2 3">
    <name type="scientific">Mycobacterium stomatepiae</name>
    <dbReference type="NCBI Taxonomy" id="470076"/>
    <lineage>
        <taxon>Bacteria</taxon>
        <taxon>Bacillati</taxon>
        <taxon>Actinomycetota</taxon>
        <taxon>Actinomycetes</taxon>
        <taxon>Mycobacteriales</taxon>
        <taxon>Mycobacteriaceae</taxon>
        <taxon>Mycobacterium</taxon>
        <taxon>Mycobacterium simiae complex</taxon>
    </lineage>
</organism>
<evidence type="ECO:0008006" key="4">
    <source>
        <dbReference type="Google" id="ProtNLM"/>
    </source>
</evidence>
<feature type="transmembrane region" description="Helical" evidence="1">
    <location>
        <begin position="81"/>
        <end position="99"/>
    </location>
</feature>
<dbReference type="Proteomes" id="UP000467130">
    <property type="component" value="Chromosome"/>
</dbReference>
<proteinExistence type="predicted"/>
<evidence type="ECO:0000313" key="2">
    <source>
        <dbReference type="EMBL" id="BBY25661.1"/>
    </source>
</evidence>
<feature type="transmembrane region" description="Helical" evidence="1">
    <location>
        <begin position="27"/>
        <end position="48"/>
    </location>
</feature>